<evidence type="ECO:0000313" key="1">
    <source>
        <dbReference type="EMBL" id="GJD78022.1"/>
    </source>
</evidence>
<dbReference type="SUPFAM" id="SSF110296">
    <property type="entry name" value="Oligoxyloglucan reducing end-specific cellobiohydrolase"/>
    <property type="match status" value="1"/>
</dbReference>
<evidence type="ECO:0000313" key="2">
    <source>
        <dbReference type="Proteomes" id="UP001055108"/>
    </source>
</evidence>
<proteinExistence type="predicted"/>
<dbReference type="RefSeq" id="WP_238301753.1">
    <property type="nucleotide sequence ID" value="NZ_BPQM01000026.1"/>
</dbReference>
<name>A0AA37HNG6_9HYPH</name>
<protein>
    <submittedName>
        <fullName evidence="1">Uncharacterized protein</fullName>
    </submittedName>
</protein>
<accession>A0AA37HNG6</accession>
<comment type="caution">
    <text evidence="1">The sequence shown here is derived from an EMBL/GenBank/DDBJ whole genome shotgun (WGS) entry which is preliminary data.</text>
</comment>
<gene>
    <name evidence="1" type="ORF">NBEOAGPD_1234</name>
</gene>
<dbReference type="EMBL" id="BPQM01000026">
    <property type="protein sequence ID" value="GJD78022.1"/>
    <property type="molecule type" value="Genomic_DNA"/>
</dbReference>
<reference evidence="1" key="1">
    <citation type="journal article" date="2016" name="Front. Microbiol.">
        <title>Genome Sequence of the Piezophilic, Mesophilic Sulfate-Reducing Bacterium Desulfovibrio indicus J2T.</title>
        <authorList>
            <person name="Cao J."/>
            <person name="Maignien L."/>
            <person name="Shao Z."/>
            <person name="Alain K."/>
            <person name="Jebbar M."/>
        </authorList>
    </citation>
    <scope>NUCLEOTIDE SEQUENCE</scope>
    <source>
        <strain evidence="1">NBRC 103626</strain>
    </source>
</reference>
<sequence length="1236" mass="128194">MDYLPSVAGAQFRDVSILATDEPVLGGIDGNDNRPHRELAERDEYLKAKGEALAADVDVLRARVDAIDLASGTALRSAVLLDWLYKEDSAAFELFTDGFSWRDLAPIAVVAASAGDDTLDLASTEGLKVGNSYTLIDAGTLRLETVEILAIISSTRVRTRLNLAHTLTARDSAFLARTSFDIRAGYCMMQDGDVFFSRVLTELRAQSAGQIVVRRQASDTGTLTIGYRSPTTTAGAPYLAAVRTAVVAGADGTRDEFYALIKGGLLELRLAYANPDATKRARIDHMVLLPPPRAIGETLVLQPKLVAPADQAANVGQTPTLQLSPYRGAYGVPQGGARFRLARDRAMTDVILDTDADLLGAWNAVAGQTAAFADVLALGARDFLAVASAVSLRIQIAQDGTITTTPGTVTGDLKRVHGSAALLAAVGVNGAIRTSTDAGATYTVRTAAASYSGTFSGVNVRNAYVVVAGAAGMVQRSVNAGAIFNQINPDNGYTGDFTDIAGDGAGALIFVGTGGEVQTSADDGATLIKRALPGNYAGTLRAVAMTPAGFAVAVGDNGAIFTSSDRGATWAVKSAAGGFTGSFYGVAAVGRSVVAVGAGAQIQTSTDGGETFTARLAGGGAAAALRAVALDPNLYGLALGDGGAFQRTLRLEGAVTSFTVPAGILGVNQVVFAQGGYYSQDGARSPLSEVVAFATAATFAYVNAPQIVQPAAGDTGVAVKPLIQTGPFATTGQADTHAASRYQIATSSGFAAASILYDSGEVSDLLQHQVSAVTLPVDADLFVRAYHKGQALGVGAWLAPVAFRAQNRPAQPAILAPSDKATGVGLSPQITVSAFNMPSAVQDAIQIQAGTGSDFAAPLYDSGVVTAAGSFSGFRLPVGTLPAATQIFARARQRAASGAWSLWSPVIVFRTRAAGGIAEAHAQLLWTGNGQPQFVRTDLDLTPGGAILAFGRDSAARFLVSTARGVGELGQPTQVGDLSLVGDAYTSRSDVLNGLSLAGFTAGAALSEAGKRYLAYVFRNQARFFKTGVMPSTVDQNGQRVVTADLSTLGTVGAVLMKQVSAPRTPPVDPEYVGPLWYLWHRSYANEWVFNINSFTWSRPNGGFSLPTINGTTLKSVGYETPVEYLAFAHDPSADGVVQCVSFSNGQVQAYDTGWPEGVQFALLRRVDIAGGANEPWQFVDVARAPGFAGNDRPIATAGVEATRDMLTQSNGVVSLGPEALYGGGQYIAVLIRAVG</sequence>
<organism evidence="1 2">
    <name type="scientific">Methylobacterium gregans</name>
    <dbReference type="NCBI Taxonomy" id="374424"/>
    <lineage>
        <taxon>Bacteria</taxon>
        <taxon>Pseudomonadati</taxon>
        <taxon>Pseudomonadota</taxon>
        <taxon>Alphaproteobacteria</taxon>
        <taxon>Hyphomicrobiales</taxon>
        <taxon>Methylobacteriaceae</taxon>
        <taxon>Methylobacterium</taxon>
    </lineage>
</organism>
<reference evidence="1" key="2">
    <citation type="submission" date="2021-08" db="EMBL/GenBank/DDBJ databases">
        <authorList>
            <person name="Tani A."/>
            <person name="Ola A."/>
            <person name="Ogura Y."/>
            <person name="Katsura K."/>
            <person name="Hayashi T."/>
        </authorList>
    </citation>
    <scope>NUCLEOTIDE SEQUENCE</scope>
    <source>
        <strain evidence="1">NBRC 103626</strain>
    </source>
</reference>
<dbReference type="InterPro" id="IPR015943">
    <property type="entry name" value="WD40/YVTN_repeat-like_dom_sf"/>
</dbReference>
<dbReference type="AlphaFoldDB" id="A0AA37HNG6"/>
<keyword evidence="2" id="KW-1185">Reference proteome</keyword>
<dbReference type="Proteomes" id="UP001055108">
    <property type="component" value="Unassembled WGS sequence"/>
</dbReference>
<dbReference type="Gene3D" id="2.130.10.10">
    <property type="entry name" value="YVTN repeat-like/Quinoprotein amine dehydrogenase"/>
    <property type="match status" value="1"/>
</dbReference>